<keyword evidence="3" id="KW-1185">Reference proteome</keyword>
<dbReference type="PROSITE" id="PS50011">
    <property type="entry name" value="PROTEIN_KINASE_DOM"/>
    <property type="match status" value="1"/>
</dbReference>
<dbReference type="InterPro" id="IPR051681">
    <property type="entry name" value="Ser/Thr_Kinases-Pseudokinases"/>
</dbReference>
<dbReference type="EMBL" id="KN825399">
    <property type="protein sequence ID" value="KIK91333.1"/>
    <property type="molecule type" value="Genomic_DNA"/>
</dbReference>
<accession>A0A0D0DJN6</accession>
<name>A0A0D0DJN6_9AGAM</name>
<evidence type="ECO:0000313" key="3">
    <source>
        <dbReference type="Proteomes" id="UP000054538"/>
    </source>
</evidence>
<dbReference type="STRING" id="930991.A0A0D0DJN6"/>
<dbReference type="GO" id="GO:0004674">
    <property type="term" value="F:protein serine/threonine kinase activity"/>
    <property type="evidence" value="ECO:0007669"/>
    <property type="project" value="TreeGrafter"/>
</dbReference>
<dbReference type="InterPro" id="IPR011009">
    <property type="entry name" value="Kinase-like_dom_sf"/>
</dbReference>
<dbReference type="InterPro" id="IPR008266">
    <property type="entry name" value="Tyr_kinase_AS"/>
</dbReference>
<sequence length="232" mass="26077">MKLQERGEKLRGEVHIWIRLGHPNVLKLYGIADGFAPLPALVSPWVENGTLTRYLEGPGRDIPKEEKIAILVKVGEALHYIHSEHVVHGDLTGSNILINSECQPLIADFGLSSILEEYNVTSYFKSCRPGAIRWVAPELLEQLETSPKPTIESDVYSYGCVMLHMLSGRIPYSEIQDYHIPHAKMAGLPRWPTGVPIDVTHWKMIENCLDAEHKRRPPLPDIISFLESVGDS</sequence>
<dbReference type="Proteomes" id="UP000054538">
    <property type="component" value="Unassembled WGS sequence"/>
</dbReference>
<dbReference type="AlphaFoldDB" id="A0A0D0DJN6"/>
<dbReference type="InterPro" id="IPR000719">
    <property type="entry name" value="Prot_kinase_dom"/>
</dbReference>
<proteinExistence type="predicted"/>
<dbReference type="PROSITE" id="PS00109">
    <property type="entry name" value="PROTEIN_KINASE_TYR"/>
    <property type="match status" value="1"/>
</dbReference>
<dbReference type="InterPro" id="IPR001245">
    <property type="entry name" value="Ser-Thr/Tyr_kinase_cat_dom"/>
</dbReference>
<dbReference type="GO" id="GO:0005524">
    <property type="term" value="F:ATP binding"/>
    <property type="evidence" value="ECO:0007669"/>
    <property type="project" value="InterPro"/>
</dbReference>
<gene>
    <name evidence="2" type="ORF">PAXRUDRAFT_635581</name>
</gene>
<dbReference type="Pfam" id="PF07714">
    <property type="entry name" value="PK_Tyr_Ser-Thr"/>
    <property type="match status" value="1"/>
</dbReference>
<evidence type="ECO:0000313" key="2">
    <source>
        <dbReference type="EMBL" id="KIK91333.1"/>
    </source>
</evidence>
<feature type="domain" description="Protein kinase" evidence="1">
    <location>
        <begin position="1"/>
        <end position="226"/>
    </location>
</feature>
<dbReference type="OrthoDB" id="346907at2759"/>
<dbReference type="SUPFAM" id="SSF56112">
    <property type="entry name" value="Protein kinase-like (PK-like)"/>
    <property type="match status" value="1"/>
</dbReference>
<dbReference type="Gene3D" id="1.10.510.10">
    <property type="entry name" value="Transferase(Phosphotransferase) domain 1"/>
    <property type="match status" value="1"/>
</dbReference>
<dbReference type="InParanoid" id="A0A0D0DJN6"/>
<dbReference type="PIRSF" id="PIRSF000654">
    <property type="entry name" value="Integrin-linked_kinase"/>
    <property type="match status" value="1"/>
</dbReference>
<protein>
    <recommendedName>
        <fullName evidence="1">Protein kinase domain-containing protein</fullName>
    </recommendedName>
</protein>
<dbReference type="HOGENOM" id="CLU_000288_7_18_1"/>
<reference evidence="3" key="2">
    <citation type="submission" date="2015-01" db="EMBL/GenBank/DDBJ databases">
        <title>Evolutionary Origins and Diversification of the Mycorrhizal Mutualists.</title>
        <authorList>
            <consortium name="DOE Joint Genome Institute"/>
            <consortium name="Mycorrhizal Genomics Consortium"/>
            <person name="Kohler A."/>
            <person name="Kuo A."/>
            <person name="Nagy L.G."/>
            <person name="Floudas D."/>
            <person name="Copeland A."/>
            <person name="Barry K.W."/>
            <person name="Cichocki N."/>
            <person name="Veneault-Fourrey C."/>
            <person name="LaButti K."/>
            <person name="Lindquist E.A."/>
            <person name="Lipzen A."/>
            <person name="Lundell T."/>
            <person name="Morin E."/>
            <person name="Murat C."/>
            <person name="Riley R."/>
            <person name="Ohm R."/>
            <person name="Sun H."/>
            <person name="Tunlid A."/>
            <person name="Henrissat B."/>
            <person name="Grigoriev I.V."/>
            <person name="Hibbett D.S."/>
            <person name="Martin F."/>
        </authorList>
    </citation>
    <scope>NUCLEOTIDE SEQUENCE [LARGE SCALE GENOMIC DNA]</scope>
    <source>
        <strain evidence="3">Ve08.2h10</strain>
    </source>
</reference>
<dbReference type="PANTHER" id="PTHR44329">
    <property type="entry name" value="SERINE/THREONINE-PROTEIN KINASE TNNI3K-RELATED"/>
    <property type="match status" value="1"/>
</dbReference>
<evidence type="ECO:0000259" key="1">
    <source>
        <dbReference type="PROSITE" id="PS50011"/>
    </source>
</evidence>
<reference evidence="2 3" key="1">
    <citation type="submission" date="2014-04" db="EMBL/GenBank/DDBJ databases">
        <authorList>
            <consortium name="DOE Joint Genome Institute"/>
            <person name="Kuo A."/>
            <person name="Kohler A."/>
            <person name="Jargeat P."/>
            <person name="Nagy L.G."/>
            <person name="Floudas D."/>
            <person name="Copeland A."/>
            <person name="Barry K.W."/>
            <person name="Cichocki N."/>
            <person name="Veneault-Fourrey C."/>
            <person name="LaButti K."/>
            <person name="Lindquist E.A."/>
            <person name="Lipzen A."/>
            <person name="Lundell T."/>
            <person name="Morin E."/>
            <person name="Murat C."/>
            <person name="Sun H."/>
            <person name="Tunlid A."/>
            <person name="Henrissat B."/>
            <person name="Grigoriev I.V."/>
            <person name="Hibbett D.S."/>
            <person name="Martin F."/>
            <person name="Nordberg H.P."/>
            <person name="Cantor M.N."/>
            <person name="Hua S.X."/>
        </authorList>
    </citation>
    <scope>NUCLEOTIDE SEQUENCE [LARGE SCALE GENOMIC DNA]</scope>
    <source>
        <strain evidence="2 3">Ve08.2h10</strain>
    </source>
</reference>
<organism evidence="2 3">
    <name type="scientific">Paxillus rubicundulus Ve08.2h10</name>
    <dbReference type="NCBI Taxonomy" id="930991"/>
    <lineage>
        <taxon>Eukaryota</taxon>
        <taxon>Fungi</taxon>
        <taxon>Dikarya</taxon>
        <taxon>Basidiomycota</taxon>
        <taxon>Agaricomycotina</taxon>
        <taxon>Agaricomycetes</taxon>
        <taxon>Agaricomycetidae</taxon>
        <taxon>Boletales</taxon>
        <taxon>Paxilineae</taxon>
        <taxon>Paxillaceae</taxon>
        <taxon>Paxillus</taxon>
    </lineage>
</organism>